<comment type="similarity">
    <text evidence="2">Belongs to the LysR transcriptional regulatory family.</text>
</comment>
<gene>
    <name evidence="8" type="ORF">SAMN05444169_4144</name>
</gene>
<dbReference type="GO" id="GO:0000976">
    <property type="term" value="F:transcription cis-regulatory region binding"/>
    <property type="evidence" value="ECO:0007669"/>
    <property type="project" value="TreeGrafter"/>
</dbReference>
<dbReference type="InterPro" id="IPR036388">
    <property type="entry name" value="WH-like_DNA-bd_sf"/>
</dbReference>
<evidence type="ECO:0000256" key="5">
    <source>
        <dbReference type="ARBA" id="ARBA00023163"/>
    </source>
</evidence>
<feature type="region of interest" description="Disordered" evidence="6">
    <location>
        <begin position="286"/>
        <end position="309"/>
    </location>
</feature>
<keyword evidence="3" id="KW-0805">Transcription regulation</keyword>
<dbReference type="Pfam" id="PF03466">
    <property type="entry name" value="LysR_substrate"/>
    <property type="match status" value="1"/>
</dbReference>
<evidence type="ECO:0000259" key="7">
    <source>
        <dbReference type="PROSITE" id="PS50931"/>
    </source>
</evidence>
<comment type="function">
    <text evidence="1">NodD regulates the expression of the nodABCFE genes which encode other nodulation proteins. NodD is also a negative regulator of its own expression. Binds flavonoids as inducers.</text>
</comment>
<dbReference type="Pfam" id="PF00126">
    <property type="entry name" value="HTH_1"/>
    <property type="match status" value="1"/>
</dbReference>
<dbReference type="InterPro" id="IPR005119">
    <property type="entry name" value="LysR_subst-bd"/>
</dbReference>
<sequence length="309" mass="33786">MNIRALQTLVAIRKNGSFIETANRLNMTSSAVSMQMKMLEQELGVSLFDRSFRPPLLTPIGKVVADKAQVALQAHNDILNTCKSTDALAGEFRIGFIPTASVRLMPEFLSKAKSEHPLARFHIETGLSEPLAQMVSSGRLDAAVITETDDLPGNLQAISLAEEELVFCLPATCARWSIDRCMSELTFIHFMPVSGIGRLIAQYLGGSNPRPAKTLILDSVEVVAECVKKGIGFAILPAPDIRRLCDDHEITQRSLVPTPVKRALVLTTITGGRMRPYLEPLTRLLTQKPGAKSAPRNASGTRTRRSSRV</sequence>
<evidence type="ECO:0000313" key="9">
    <source>
        <dbReference type="Proteomes" id="UP000190675"/>
    </source>
</evidence>
<keyword evidence="5" id="KW-0804">Transcription</keyword>
<reference evidence="8 9" key="1">
    <citation type="submission" date="2016-11" db="EMBL/GenBank/DDBJ databases">
        <authorList>
            <person name="Jaros S."/>
            <person name="Januszkiewicz K."/>
            <person name="Wedrychowicz H."/>
        </authorList>
    </citation>
    <scope>NUCLEOTIDE SEQUENCE [LARGE SCALE GENOMIC DNA]</scope>
    <source>
        <strain evidence="8 9">GAS242</strain>
    </source>
</reference>
<keyword evidence="4 8" id="KW-0238">DNA-binding</keyword>
<organism evidence="8 9">
    <name type="scientific">Bradyrhizobium erythrophlei</name>
    <dbReference type="NCBI Taxonomy" id="1437360"/>
    <lineage>
        <taxon>Bacteria</taxon>
        <taxon>Pseudomonadati</taxon>
        <taxon>Pseudomonadota</taxon>
        <taxon>Alphaproteobacteria</taxon>
        <taxon>Hyphomicrobiales</taxon>
        <taxon>Nitrobacteraceae</taxon>
        <taxon>Bradyrhizobium</taxon>
    </lineage>
</organism>
<evidence type="ECO:0000256" key="3">
    <source>
        <dbReference type="ARBA" id="ARBA00023015"/>
    </source>
</evidence>
<evidence type="ECO:0000256" key="2">
    <source>
        <dbReference type="ARBA" id="ARBA00009437"/>
    </source>
</evidence>
<evidence type="ECO:0000313" key="8">
    <source>
        <dbReference type="EMBL" id="SHG79044.1"/>
    </source>
</evidence>
<dbReference type="EMBL" id="LT670818">
    <property type="protein sequence ID" value="SHG79044.1"/>
    <property type="molecule type" value="Genomic_DNA"/>
</dbReference>
<proteinExistence type="inferred from homology"/>
<dbReference type="Gene3D" id="1.10.10.10">
    <property type="entry name" value="Winged helix-like DNA-binding domain superfamily/Winged helix DNA-binding domain"/>
    <property type="match status" value="1"/>
</dbReference>
<evidence type="ECO:0000256" key="1">
    <source>
        <dbReference type="ARBA" id="ARBA00003502"/>
    </source>
</evidence>
<dbReference type="PRINTS" id="PR00039">
    <property type="entry name" value="HTHLYSR"/>
</dbReference>
<dbReference type="PANTHER" id="PTHR30126">
    <property type="entry name" value="HTH-TYPE TRANSCRIPTIONAL REGULATOR"/>
    <property type="match status" value="1"/>
</dbReference>
<dbReference type="AlphaFoldDB" id="A0A1M5MNN9"/>
<evidence type="ECO:0000256" key="4">
    <source>
        <dbReference type="ARBA" id="ARBA00023125"/>
    </source>
</evidence>
<dbReference type="GO" id="GO:0003700">
    <property type="term" value="F:DNA-binding transcription factor activity"/>
    <property type="evidence" value="ECO:0007669"/>
    <property type="project" value="InterPro"/>
</dbReference>
<dbReference type="InterPro" id="IPR036390">
    <property type="entry name" value="WH_DNA-bd_sf"/>
</dbReference>
<accession>A0A1M5MNN9</accession>
<feature type="domain" description="HTH lysR-type" evidence="7">
    <location>
        <begin position="1"/>
        <end position="58"/>
    </location>
</feature>
<name>A0A1M5MNN9_9BRAD</name>
<dbReference type="InterPro" id="IPR000847">
    <property type="entry name" value="LysR_HTH_N"/>
</dbReference>
<dbReference type="PROSITE" id="PS50931">
    <property type="entry name" value="HTH_LYSR"/>
    <property type="match status" value="1"/>
</dbReference>
<dbReference type="Gene3D" id="3.40.190.10">
    <property type="entry name" value="Periplasmic binding protein-like II"/>
    <property type="match status" value="2"/>
</dbReference>
<dbReference type="SUPFAM" id="SSF46785">
    <property type="entry name" value="Winged helix' DNA-binding domain"/>
    <property type="match status" value="1"/>
</dbReference>
<dbReference type="Proteomes" id="UP000190675">
    <property type="component" value="Chromosome I"/>
</dbReference>
<dbReference type="SUPFAM" id="SSF53850">
    <property type="entry name" value="Periplasmic binding protein-like II"/>
    <property type="match status" value="1"/>
</dbReference>
<dbReference type="RefSeq" id="WP_172899933.1">
    <property type="nucleotide sequence ID" value="NZ_LT670818.1"/>
</dbReference>
<evidence type="ECO:0000256" key="6">
    <source>
        <dbReference type="SAM" id="MobiDB-lite"/>
    </source>
</evidence>
<dbReference type="PANTHER" id="PTHR30126:SF40">
    <property type="entry name" value="HTH-TYPE TRANSCRIPTIONAL REGULATOR GLTR"/>
    <property type="match status" value="1"/>
</dbReference>
<protein>
    <submittedName>
        <fullName evidence="8">DNA-binding transcriptional regulator, LysR family</fullName>
    </submittedName>
</protein>